<comment type="caution">
    <text evidence="3">The sequence shown here is derived from an EMBL/GenBank/DDBJ whole genome shotgun (WGS) entry which is preliminary data.</text>
</comment>
<dbReference type="PANTHER" id="PTHR13510:SF44">
    <property type="entry name" value="RABENOSYN-5"/>
    <property type="match status" value="1"/>
</dbReference>
<dbReference type="Proteomes" id="UP000243579">
    <property type="component" value="Unassembled WGS sequence"/>
</dbReference>
<dbReference type="EMBL" id="JNBR01000091">
    <property type="protein sequence ID" value="OQR98033.1"/>
    <property type="molecule type" value="Genomic_DNA"/>
</dbReference>
<dbReference type="OrthoDB" id="5403181at2759"/>
<evidence type="ECO:0000313" key="3">
    <source>
        <dbReference type="EMBL" id="OQR98033.1"/>
    </source>
</evidence>
<evidence type="ECO:0000256" key="1">
    <source>
        <dbReference type="SAM" id="MobiDB-lite"/>
    </source>
</evidence>
<dbReference type="SUPFAM" id="SSF57903">
    <property type="entry name" value="FYVE/PHD zinc finger"/>
    <property type="match status" value="1"/>
</dbReference>
<protein>
    <recommendedName>
        <fullName evidence="2">START domain-containing protein</fullName>
    </recommendedName>
</protein>
<dbReference type="InterPro" id="IPR052727">
    <property type="entry name" value="Rab4/Rab5_effector"/>
</dbReference>
<dbReference type="GO" id="GO:0008289">
    <property type="term" value="F:lipid binding"/>
    <property type="evidence" value="ECO:0007669"/>
    <property type="project" value="InterPro"/>
</dbReference>
<proteinExistence type="predicted"/>
<feature type="region of interest" description="Disordered" evidence="1">
    <location>
        <begin position="336"/>
        <end position="360"/>
    </location>
</feature>
<feature type="domain" description="START" evidence="2">
    <location>
        <begin position="150"/>
        <end position="236"/>
    </location>
</feature>
<organism evidence="3 4">
    <name type="scientific">Achlya hypogyna</name>
    <name type="common">Oomycete</name>
    <name type="synonym">Protoachlya hypogyna</name>
    <dbReference type="NCBI Taxonomy" id="1202772"/>
    <lineage>
        <taxon>Eukaryota</taxon>
        <taxon>Sar</taxon>
        <taxon>Stramenopiles</taxon>
        <taxon>Oomycota</taxon>
        <taxon>Saprolegniomycetes</taxon>
        <taxon>Saprolegniales</taxon>
        <taxon>Achlyaceae</taxon>
        <taxon>Achlya</taxon>
    </lineage>
</organism>
<keyword evidence="4" id="KW-1185">Reference proteome</keyword>
<name>A0A1V9ZJ67_ACHHY</name>
<feature type="compositionally biased region" description="Acidic residues" evidence="1">
    <location>
        <begin position="336"/>
        <end position="346"/>
    </location>
</feature>
<dbReference type="InterPro" id="IPR023393">
    <property type="entry name" value="START-like_dom_sf"/>
</dbReference>
<sequence length="472" mass="52014">MEKTSSFAQNLSPEDVDYLKQIARKTCARVASASRMDAGASIRWEPLGCKDGVDLYMGAIPDERVRSKARKYMCGVTYIMADIDDVVHLFHSKTTLQRRKQAEPQARFNAFERDVLNTRTLHKIRKRTSANPRHAISLKWMRLGSSITDMEDRDFVYLECQDTIFDEKLQRRGWVCSMHSVHLPSCPVLDGYVRGSLYRSGYVVRETSTPGTLELVCIMDMDFKGTLSDPATNLWLKARVLTVSGVRQHFESQWNQQHPPLQAPPAPEPEVTASNCAACNDELNMYNPSAICANCHQAVCPACSCDILETNQVWCTACLIQAKNAQLVANDPVPEEGEALEEDDGIENAAPEEGGPADESFVHHEVTGNQVQEDEAEPASALTSASSSLDVIAGVVQPAGFFASCWAADDIVVPAWDTDVAAVQDAVAALSSVESQDPLLQLALARLQRAKTLDEQKTRLAIAQYYVAETTA</sequence>
<dbReference type="Gene3D" id="3.30.530.20">
    <property type="match status" value="1"/>
</dbReference>
<dbReference type="AlphaFoldDB" id="A0A1V9ZJ67"/>
<gene>
    <name evidence="3" type="ORF">ACHHYP_09252</name>
</gene>
<accession>A0A1V9ZJ67</accession>
<dbReference type="Pfam" id="PF01852">
    <property type="entry name" value="START"/>
    <property type="match status" value="1"/>
</dbReference>
<reference evidence="3 4" key="1">
    <citation type="journal article" date="2014" name="Genome Biol. Evol.">
        <title>The secreted proteins of Achlya hypogyna and Thraustotheca clavata identify the ancestral oomycete secretome and reveal gene acquisitions by horizontal gene transfer.</title>
        <authorList>
            <person name="Misner I."/>
            <person name="Blouin N."/>
            <person name="Leonard G."/>
            <person name="Richards T.A."/>
            <person name="Lane C.E."/>
        </authorList>
    </citation>
    <scope>NUCLEOTIDE SEQUENCE [LARGE SCALE GENOMIC DNA]</scope>
    <source>
        <strain evidence="3 4">ATCC 48635</strain>
    </source>
</reference>
<evidence type="ECO:0000313" key="4">
    <source>
        <dbReference type="Proteomes" id="UP000243579"/>
    </source>
</evidence>
<dbReference type="InterPro" id="IPR011011">
    <property type="entry name" value="Znf_FYVE_PHD"/>
</dbReference>
<dbReference type="InterPro" id="IPR002913">
    <property type="entry name" value="START_lipid-bd_dom"/>
</dbReference>
<dbReference type="PANTHER" id="PTHR13510">
    <property type="entry name" value="FYVE-FINGER-CONTAINING RAB5 EFFECTOR PROTEIN RABENOSYN-5-RELATED"/>
    <property type="match status" value="1"/>
</dbReference>
<dbReference type="PROSITE" id="PS50848">
    <property type="entry name" value="START"/>
    <property type="match status" value="1"/>
</dbReference>
<evidence type="ECO:0000259" key="2">
    <source>
        <dbReference type="PROSITE" id="PS50848"/>
    </source>
</evidence>
<dbReference type="SUPFAM" id="SSF55961">
    <property type="entry name" value="Bet v1-like"/>
    <property type="match status" value="1"/>
</dbReference>